<dbReference type="PANTHER" id="PTHR12965:SF0">
    <property type="entry name" value="VACUOLAR PROTEIN SORTING-ASSOCIATED PROTEIN 54"/>
    <property type="match status" value="1"/>
</dbReference>
<evidence type="ECO:0000313" key="8">
    <source>
        <dbReference type="EnsemblProtists" id="EOD12730"/>
    </source>
</evidence>
<feature type="compositionally biased region" description="Gly residues" evidence="7">
    <location>
        <begin position="220"/>
        <end position="248"/>
    </location>
</feature>
<dbReference type="AlphaFoldDB" id="A0A0D3IN95"/>
<comment type="similarity">
    <text evidence="2">Belongs to the VPS54 family.</text>
</comment>
<dbReference type="RefSeq" id="XP_005765159.1">
    <property type="nucleotide sequence ID" value="XM_005765102.1"/>
</dbReference>
<dbReference type="InterPro" id="IPR039745">
    <property type="entry name" value="Vps54"/>
</dbReference>
<dbReference type="GO" id="GO:0042147">
    <property type="term" value="P:retrograde transport, endosome to Golgi"/>
    <property type="evidence" value="ECO:0007669"/>
    <property type="project" value="InterPro"/>
</dbReference>
<dbReference type="eggNOG" id="KOG2115">
    <property type="taxonomic scope" value="Eukaryota"/>
</dbReference>
<evidence type="ECO:0000256" key="4">
    <source>
        <dbReference type="ARBA" id="ARBA00022927"/>
    </source>
</evidence>
<reference evidence="9" key="1">
    <citation type="journal article" date="2013" name="Nature">
        <title>Pan genome of the phytoplankton Emiliania underpins its global distribution.</title>
        <authorList>
            <person name="Read B.A."/>
            <person name="Kegel J."/>
            <person name="Klute M.J."/>
            <person name="Kuo A."/>
            <person name="Lefebvre S.C."/>
            <person name="Maumus F."/>
            <person name="Mayer C."/>
            <person name="Miller J."/>
            <person name="Monier A."/>
            <person name="Salamov A."/>
            <person name="Young J."/>
            <person name="Aguilar M."/>
            <person name="Claverie J.M."/>
            <person name="Frickenhaus S."/>
            <person name="Gonzalez K."/>
            <person name="Herman E.K."/>
            <person name="Lin Y.C."/>
            <person name="Napier J."/>
            <person name="Ogata H."/>
            <person name="Sarno A.F."/>
            <person name="Shmutz J."/>
            <person name="Schroeder D."/>
            <person name="de Vargas C."/>
            <person name="Verret F."/>
            <person name="von Dassow P."/>
            <person name="Valentin K."/>
            <person name="Van de Peer Y."/>
            <person name="Wheeler G."/>
            <person name="Dacks J.B."/>
            <person name="Delwiche C.F."/>
            <person name="Dyhrman S.T."/>
            <person name="Glockner G."/>
            <person name="John U."/>
            <person name="Richards T."/>
            <person name="Worden A.Z."/>
            <person name="Zhang X."/>
            <person name="Grigoriev I.V."/>
            <person name="Allen A.E."/>
            <person name="Bidle K."/>
            <person name="Borodovsky M."/>
            <person name="Bowler C."/>
            <person name="Brownlee C."/>
            <person name="Cock J.M."/>
            <person name="Elias M."/>
            <person name="Gladyshev V.N."/>
            <person name="Groth M."/>
            <person name="Guda C."/>
            <person name="Hadaegh A."/>
            <person name="Iglesias-Rodriguez M.D."/>
            <person name="Jenkins J."/>
            <person name="Jones B.M."/>
            <person name="Lawson T."/>
            <person name="Leese F."/>
            <person name="Lindquist E."/>
            <person name="Lobanov A."/>
            <person name="Lomsadze A."/>
            <person name="Malik S.B."/>
            <person name="Marsh M.E."/>
            <person name="Mackinder L."/>
            <person name="Mock T."/>
            <person name="Mueller-Roeber B."/>
            <person name="Pagarete A."/>
            <person name="Parker M."/>
            <person name="Probert I."/>
            <person name="Quesneville H."/>
            <person name="Raines C."/>
            <person name="Rensing S.A."/>
            <person name="Riano-Pachon D.M."/>
            <person name="Richier S."/>
            <person name="Rokitta S."/>
            <person name="Shiraiwa Y."/>
            <person name="Soanes D.M."/>
            <person name="van der Giezen M."/>
            <person name="Wahlund T.M."/>
            <person name="Williams B."/>
            <person name="Wilson W."/>
            <person name="Wolfe G."/>
            <person name="Wurch L.L."/>
        </authorList>
    </citation>
    <scope>NUCLEOTIDE SEQUENCE</scope>
</reference>
<keyword evidence="9" id="KW-1185">Reference proteome</keyword>
<keyword evidence="4" id="KW-0653">Protein transport</keyword>
<dbReference type="EnsemblProtists" id="EOD12730">
    <property type="protein sequence ID" value="EOD12730"/>
    <property type="gene ID" value="EMIHUDRAFT_124546"/>
</dbReference>
<keyword evidence="3" id="KW-0813">Transport</keyword>
<dbReference type="HOGENOM" id="CLU_1055990_0_0_1"/>
<dbReference type="GO" id="GO:0019905">
    <property type="term" value="F:syntaxin binding"/>
    <property type="evidence" value="ECO:0007669"/>
    <property type="project" value="TreeGrafter"/>
</dbReference>
<dbReference type="GO" id="GO:0015031">
    <property type="term" value="P:protein transport"/>
    <property type="evidence" value="ECO:0007669"/>
    <property type="project" value="UniProtKB-KW"/>
</dbReference>
<dbReference type="GeneID" id="17258881"/>
<evidence type="ECO:0000256" key="2">
    <source>
        <dbReference type="ARBA" id="ARBA00009150"/>
    </source>
</evidence>
<organism evidence="8 9">
    <name type="scientific">Emiliania huxleyi (strain CCMP1516)</name>
    <dbReference type="NCBI Taxonomy" id="280463"/>
    <lineage>
        <taxon>Eukaryota</taxon>
        <taxon>Haptista</taxon>
        <taxon>Haptophyta</taxon>
        <taxon>Prymnesiophyceae</taxon>
        <taxon>Isochrysidales</taxon>
        <taxon>Noelaerhabdaceae</taxon>
        <taxon>Emiliania</taxon>
    </lineage>
</organism>
<dbReference type="STRING" id="2903.R1DDU9"/>
<dbReference type="Proteomes" id="UP000013827">
    <property type="component" value="Unassembled WGS sequence"/>
</dbReference>
<dbReference type="KEGG" id="ehx:EMIHUDRAFT_124546"/>
<evidence type="ECO:0000313" key="9">
    <source>
        <dbReference type="Proteomes" id="UP000013827"/>
    </source>
</evidence>
<dbReference type="PaxDb" id="2903-EOD12730"/>
<feature type="region of interest" description="Disordered" evidence="7">
    <location>
        <begin position="210"/>
        <end position="255"/>
    </location>
</feature>
<dbReference type="GO" id="GO:0006896">
    <property type="term" value="P:Golgi to vacuole transport"/>
    <property type="evidence" value="ECO:0007669"/>
    <property type="project" value="TreeGrafter"/>
</dbReference>
<proteinExistence type="inferred from homology"/>
<evidence type="ECO:0000256" key="5">
    <source>
        <dbReference type="ARBA" id="ARBA00023034"/>
    </source>
</evidence>
<sequence>AEVEAGVRQLAAMRERLRDLETNLVHQPLHLPRLVRRRSNTVALDEKLRLLLAVVQTQPTIHQLLAAGDFPGALELIASSQSLLAPRGRAEGASPTCPRGVALGYDPSQGPPAMPVEALSSELDVRLVPLAEGMLALRTLHTPLRLLSDALRKELKPLPKRSLQAALPPLSAAVPGAAAAGAASQQALAADSAASAGATGEAAVNGGGVGAASATAAAGGEDGGAEGGGGGGGGGGEGGGGGGGGGGAAPPEDRGIKALVARLK</sequence>
<reference evidence="8" key="2">
    <citation type="submission" date="2024-10" db="UniProtKB">
        <authorList>
            <consortium name="EnsemblProtists"/>
        </authorList>
    </citation>
    <scope>IDENTIFICATION</scope>
</reference>
<evidence type="ECO:0000256" key="1">
    <source>
        <dbReference type="ARBA" id="ARBA00004601"/>
    </source>
</evidence>
<evidence type="ECO:0000256" key="7">
    <source>
        <dbReference type="SAM" id="MobiDB-lite"/>
    </source>
</evidence>
<keyword evidence="6" id="KW-0175">Coiled coil</keyword>
<dbReference type="GO" id="GO:0005829">
    <property type="term" value="C:cytosol"/>
    <property type="evidence" value="ECO:0007669"/>
    <property type="project" value="GOC"/>
</dbReference>
<dbReference type="PANTHER" id="PTHR12965">
    <property type="entry name" value="VACUOLAR PROTEIN SORTING 54"/>
    <property type="match status" value="1"/>
</dbReference>
<evidence type="ECO:0008006" key="10">
    <source>
        <dbReference type="Google" id="ProtNLM"/>
    </source>
</evidence>
<evidence type="ECO:0000256" key="6">
    <source>
        <dbReference type="ARBA" id="ARBA00023054"/>
    </source>
</evidence>
<dbReference type="GO" id="GO:0000938">
    <property type="term" value="C:GARP complex"/>
    <property type="evidence" value="ECO:0007669"/>
    <property type="project" value="InterPro"/>
</dbReference>
<comment type="subcellular location">
    <subcellularLocation>
        <location evidence="1">Golgi apparatus</location>
        <location evidence="1">trans-Golgi network</location>
    </subcellularLocation>
</comment>
<protein>
    <recommendedName>
        <fullName evidence="10">Vacuolar protein sorting-associated protein 54 N-terminal domain-containing protein</fullName>
    </recommendedName>
</protein>
<evidence type="ECO:0000256" key="3">
    <source>
        <dbReference type="ARBA" id="ARBA00022448"/>
    </source>
</evidence>
<name>A0A0D3IN95_EMIH1</name>
<keyword evidence="5" id="KW-0333">Golgi apparatus</keyword>
<accession>A0A0D3IN95</accession>